<proteinExistence type="predicted"/>
<accession>A0A101E488</accession>
<dbReference type="EMBL" id="DOLB01000019">
    <property type="protein sequence ID" value="HBT48421.1"/>
    <property type="molecule type" value="Genomic_DNA"/>
</dbReference>
<name>A0A101E488_9THEO</name>
<evidence type="ECO:0000313" key="5">
    <source>
        <dbReference type="Proteomes" id="UP000264445"/>
    </source>
</evidence>
<dbReference type="Pfam" id="PF16244">
    <property type="entry name" value="DUF4901"/>
    <property type="match status" value="2"/>
</dbReference>
<comment type="caution">
    <text evidence="4">The sequence shown here is derived from an EMBL/GenBank/DDBJ whole genome shotgun (WGS) entry which is preliminary data.</text>
</comment>
<sequence>MRKFIPILIGFVFLFAAVMPSTIAQAQADTKISLKEAIEIAKTKLGISGSGYDFISSYSEYGNYKVWNLTWNSTTKGTISVSVNANTGEIVSYSTWTPTSEPYKPVIPKYTREEARKVAIEFLQKITPEKFKQTKEIVPSYPLGIYYDANYSFSFERIVNGISFPNNGLYVYVDKNTLKVTSYFQNWEDYSFPKPENIITKEEAIKIFKEKIGLTLQYALIPPQSEKESYKTLLVYGVYQNAPIDAFTGEVKKPLYYYPMPGGRTAGPAGEKEMQLTPEEKKEIEASEKYISKDKALEIAKNSLPFSLEGYKLESASLYTDTYYAPAKNPTWSFYWNLQKDNKYFYVNASVDAVTGELTYFSKTVSDIEDKDKQPKYTSKELGEIAEKYLERIIPEKFKNTKYFNETSNPDYSPNLYTFTYLRTVNGILAPFDNITITLNPYTGEITSYYLNWTNVNFTPAENVITLDEAYKILLDNYEMKLNYILDYDYKSPDAPPKVKLVYQLDFYGYIDAKTGTLLDGMGRPIVKESKVTFTDIEGNWAEKDIKLLAEYGIIEVEGDKYYPDKEITQKDFIKMLVKTVQPPYYDPMPKSSKDYDTYYAIAISKKIISPEEKNPDSPVMRLEAAKMLVNALQVGYIAEIPNIFSISFKDKNEIPKNMIGYVAIISGLNIMRGSDGYFYPQHPLTRAEAAAVLVRYLQVNK</sequence>
<reference evidence="4 5" key="1">
    <citation type="journal article" date="2018" name="Nat. Biotechnol.">
        <title>A standardized bacterial taxonomy based on genome phylogeny substantially revises the tree of life.</title>
        <authorList>
            <person name="Parks D.H."/>
            <person name="Chuvochina M."/>
            <person name="Waite D.W."/>
            <person name="Rinke C."/>
            <person name="Skarshewski A."/>
            <person name="Chaumeil P.A."/>
            <person name="Hugenholtz P."/>
        </authorList>
    </citation>
    <scope>NUCLEOTIDE SEQUENCE [LARGE SCALE GENOMIC DNA]</scope>
    <source>
        <strain evidence="4">UBA12544</strain>
    </source>
</reference>
<evidence type="ECO:0000259" key="3">
    <source>
        <dbReference type="PROSITE" id="PS51272"/>
    </source>
</evidence>
<dbReference type="AlphaFoldDB" id="A0A101E488"/>
<keyword evidence="2" id="KW-0732">Signal</keyword>
<evidence type="ECO:0000256" key="1">
    <source>
        <dbReference type="ARBA" id="ARBA00022737"/>
    </source>
</evidence>
<feature type="domain" description="SLH" evidence="3">
    <location>
        <begin position="529"/>
        <end position="591"/>
    </location>
</feature>
<dbReference type="RefSeq" id="WP_278428533.1">
    <property type="nucleotide sequence ID" value="NZ_DOLB01000019.1"/>
</dbReference>
<dbReference type="PROSITE" id="PS51272">
    <property type="entry name" value="SLH"/>
    <property type="match status" value="2"/>
</dbReference>
<gene>
    <name evidence="4" type="ORF">DEA61_00840</name>
</gene>
<keyword evidence="1" id="KW-0677">Repeat</keyword>
<dbReference type="Pfam" id="PF00395">
    <property type="entry name" value="SLH"/>
    <property type="match status" value="2"/>
</dbReference>
<protein>
    <submittedName>
        <fullName evidence="4">Peptidase M4</fullName>
    </submittedName>
</protein>
<evidence type="ECO:0000313" key="4">
    <source>
        <dbReference type="EMBL" id="HBT48421.1"/>
    </source>
</evidence>
<dbReference type="InterPro" id="IPR001119">
    <property type="entry name" value="SLH_dom"/>
</dbReference>
<evidence type="ECO:0000256" key="2">
    <source>
        <dbReference type="SAM" id="SignalP"/>
    </source>
</evidence>
<feature type="signal peptide" evidence="2">
    <location>
        <begin position="1"/>
        <end position="26"/>
    </location>
</feature>
<feature type="domain" description="SLH" evidence="3">
    <location>
        <begin position="646"/>
        <end position="702"/>
    </location>
</feature>
<feature type="chain" id="PRO_5030019951" evidence="2">
    <location>
        <begin position="27"/>
        <end position="702"/>
    </location>
</feature>
<organism evidence="4 5">
    <name type="scientific">Caldanaerobacter subterraneus</name>
    <dbReference type="NCBI Taxonomy" id="911092"/>
    <lineage>
        <taxon>Bacteria</taxon>
        <taxon>Bacillati</taxon>
        <taxon>Bacillota</taxon>
        <taxon>Clostridia</taxon>
        <taxon>Thermoanaerobacterales</taxon>
        <taxon>Thermoanaerobacteraceae</taxon>
        <taxon>Caldanaerobacter</taxon>
    </lineage>
</organism>
<dbReference type="Proteomes" id="UP000264445">
    <property type="component" value="Unassembled WGS sequence"/>
</dbReference>
<dbReference type="InterPro" id="IPR032599">
    <property type="entry name" value="YcdB/YcdC_rep_domain"/>
</dbReference>